<reference evidence="1 2" key="1">
    <citation type="journal article" date="2009" name="Stand. Genomic Sci.">
        <title>Complete genome sequence of Desulfomicrobium baculatum type strain (X).</title>
        <authorList>
            <person name="Copeland A."/>
            <person name="Spring S."/>
            <person name="Goker M."/>
            <person name="Schneider S."/>
            <person name="Lapidus A."/>
            <person name="Del Rio T.G."/>
            <person name="Tice H."/>
            <person name="Cheng J.F."/>
            <person name="Chen F."/>
            <person name="Nolan M."/>
            <person name="Bruce D."/>
            <person name="Goodwin L."/>
            <person name="Pitluck S."/>
            <person name="Ivanova N."/>
            <person name="Mavrommatis K."/>
            <person name="Ovchinnikova G."/>
            <person name="Pati A."/>
            <person name="Chen A."/>
            <person name="Palaniappan K."/>
            <person name="Land M."/>
            <person name="Hauser L."/>
            <person name="Chang Y.J."/>
            <person name="Jeffries C.C."/>
            <person name="Meincke L."/>
            <person name="Sims D."/>
            <person name="Brettin T."/>
            <person name="Detter J.C."/>
            <person name="Han C."/>
            <person name="Chain P."/>
            <person name="Bristow J."/>
            <person name="Eisen J.A."/>
            <person name="Markowitz V."/>
            <person name="Hugenholtz P."/>
            <person name="Kyrpides N.C."/>
            <person name="Klenk H.P."/>
            <person name="Lucas S."/>
        </authorList>
    </citation>
    <scope>NUCLEOTIDE SEQUENCE [LARGE SCALE GENOMIC DNA]</scope>
    <source>
        <strain evidence="2">DSM 4028 / VKM B-1378 / X</strain>
    </source>
</reference>
<sequence length="264" mass="30543">MSACTFLFANGFQPLLDYAVRSVEKKCDKIILFDMGLLQFKNNNSIQVVPGKLFSKALDENGKIQNWALLYNMSLSFLRNQGFTSAFMLDADEIYCGPDLRNYAWVDKYAAIRDRICCINNGKEVEYFSEQQVITKNEFILARFFNLNSKNYHFTRKVHPFIVDKKENLLPPFVFIPSVIMHFNVAIKGVKENINTHSWYNELDNTVTNINSELSSLGNGTRPISREKMEQISHLYGGMSLKKLNLQINRLLQVCEQANRHLYQ</sequence>
<organism evidence="1 2">
    <name type="scientific">Desulfomicrobium baculatum (strain DSM 4028 / VKM B-1378 / X)</name>
    <name type="common">Desulfovibrio baculatus</name>
    <dbReference type="NCBI Taxonomy" id="525897"/>
    <lineage>
        <taxon>Bacteria</taxon>
        <taxon>Pseudomonadati</taxon>
        <taxon>Thermodesulfobacteriota</taxon>
        <taxon>Desulfovibrionia</taxon>
        <taxon>Desulfovibrionales</taxon>
        <taxon>Desulfomicrobiaceae</taxon>
        <taxon>Desulfomicrobium</taxon>
    </lineage>
</organism>
<evidence type="ECO:0000313" key="2">
    <source>
        <dbReference type="Proteomes" id="UP000002216"/>
    </source>
</evidence>
<accession>C7LRZ6</accession>
<protein>
    <submittedName>
        <fullName evidence="1">Uncharacterized protein</fullName>
    </submittedName>
</protein>
<name>C7LRZ6_DESBD</name>
<evidence type="ECO:0000313" key="1">
    <source>
        <dbReference type="EMBL" id="ACU89379.1"/>
    </source>
</evidence>
<dbReference type="RefSeq" id="WP_015773475.1">
    <property type="nucleotide sequence ID" value="NC_013173.1"/>
</dbReference>
<proteinExistence type="predicted"/>
<dbReference type="EMBL" id="CP001629">
    <property type="protein sequence ID" value="ACU89379.1"/>
    <property type="molecule type" value="Genomic_DNA"/>
</dbReference>
<dbReference type="KEGG" id="dba:Dbac_1277"/>
<keyword evidence="2" id="KW-1185">Reference proteome</keyword>
<dbReference type="AlphaFoldDB" id="C7LRZ6"/>
<dbReference type="HOGENOM" id="CLU_1052621_0_0_7"/>
<gene>
    <name evidence="1" type="ordered locus">Dbac_1277</name>
</gene>
<dbReference type="Proteomes" id="UP000002216">
    <property type="component" value="Chromosome"/>
</dbReference>